<dbReference type="InterPro" id="IPR001789">
    <property type="entry name" value="Sig_transdc_resp-reg_receiver"/>
</dbReference>
<dbReference type="SMART" id="SM00448">
    <property type="entry name" value="REC"/>
    <property type="match status" value="1"/>
</dbReference>
<evidence type="ECO:0000259" key="3">
    <source>
        <dbReference type="PROSITE" id="PS50110"/>
    </source>
</evidence>
<comment type="caution">
    <text evidence="4">The sequence shown here is derived from an EMBL/GenBank/DDBJ whole genome shotgun (WGS) entry which is preliminary data.</text>
</comment>
<evidence type="ECO:0000256" key="2">
    <source>
        <dbReference type="PROSITE-ProRule" id="PRU00169"/>
    </source>
</evidence>
<evidence type="ECO:0000256" key="1">
    <source>
        <dbReference type="ARBA" id="ARBA00022553"/>
    </source>
</evidence>
<dbReference type="PANTHER" id="PTHR44591:SF3">
    <property type="entry name" value="RESPONSE REGULATORY DOMAIN-CONTAINING PROTEIN"/>
    <property type="match status" value="1"/>
</dbReference>
<gene>
    <name evidence="4" type="ORF">GCM10010201_05890</name>
</gene>
<organism evidence="4 5">
    <name type="scientific">Pilimelia columellifera subsp. columellifera</name>
    <dbReference type="NCBI Taxonomy" id="706583"/>
    <lineage>
        <taxon>Bacteria</taxon>
        <taxon>Bacillati</taxon>
        <taxon>Actinomycetota</taxon>
        <taxon>Actinomycetes</taxon>
        <taxon>Micromonosporales</taxon>
        <taxon>Micromonosporaceae</taxon>
        <taxon>Pilimelia</taxon>
    </lineage>
</organism>
<dbReference type="InterPro" id="IPR011006">
    <property type="entry name" value="CheY-like_superfamily"/>
</dbReference>
<dbReference type="PROSITE" id="PS50110">
    <property type="entry name" value="RESPONSE_REGULATORY"/>
    <property type="match status" value="1"/>
</dbReference>
<keyword evidence="1 2" id="KW-0597">Phosphoprotein</keyword>
<dbReference type="SUPFAM" id="SSF52172">
    <property type="entry name" value="CheY-like"/>
    <property type="match status" value="1"/>
</dbReference>
<dbReference type="PANTHER" id="PTHR44591">
    <property type="entry name" value="STRESS RESPONSE REGULATOR PROTEIN 1"/>
    <property type="match status" value="1"/>
</dbReference>
<reference evidence="4 5" key="1">
    <citation type="journal article" date="2019" name="Int. J. Syst. Evol. Microbiol.">
        <title>The Global Catalogue of Microorganisms (GCM) 10K type strain sequencing project: providing services to taxonomists for standard genome sequencing and annotation.</title>
        <authorList>
            <consortium name="The Broad Institute Genomics Platform"/>
            <consortium name="The Broad Institute Genome Sequencing Center for Infectious Disease"/>
            <person name="Wu L."/>
            <person name="Ma J."/>
        </authorList>
    </citation>
    <scope>NUCLEOTIDE SEQUENCE [LARGE SCALE GENOMIC DNA]</scope>
    <source>
        <strain evidence="4 5">JCM 3367</strain>
    </source>
</reference>
<dbReference type="Proteomes" id="UP001499978">
    <property type="component" value="Unassembled WGS sequence"/>
</dbReference>
<dbReference type="Pfam" id="PF00072">
    <property type="entry name" value="Response_reg"/>
    <property type="match status" value="1"/>
</dbReference>
<keyword evidence="5" id="KW-1185">Reference proteome</keyword>
<dbReference type="Gene3D" id="3.40.50.2300">
    <property type="match status" value="1"/>
</dbReference>
<dbReference type="InterPro" id="IPR050595">
    <property type="entry name" value="Bact_response_regulator"/>
</dbReference>
<protein>
    <recommendedName>
        <fullName evidence="3">Response regulatory domain-containing protein</fullName>
    </recommendedName>
</protein>
<sequence length="119" mass="12776">MSRVLVVDDEPDLRFLLRRALERAGYEVTDAHQGATAMAVAHDSPPDLVVTDMMMPVMGGVELIERLHTDPVTAAIPIVAVSGDTHLATEADAVLRKPFSPEQLVAVCDALLTDKGSRS</sequence>
<proteinExistence type="predicted"/>
<feature type="modified residue" description="4-aspartylphosphate" evidence="2">
    <location>
        <position position="52"/>
    </location>
</feature>
<dbReference type="RefSeq" id="WP_344167791.1">
    <property type="nucleotide sequence ID" value="NZ_BAAARY010000002.1"/>
</dbReference>
<accession>A0ABN3N6P4</accession>
<name>A0ABN3N6P4_9ACTN</name>
<dbReference type="EMBL" id="BAAARY010000002">
    <property type="protein sequence ID" value="GAA2513202.1"/>
    <property type="molecule type" value="Genomic_DNA"/>
</dbReference>
<evidence type="ECO:0000313" key="5">
    <source>
        <dbReference type="Proteomes" id="UP001499978"/>
    </source>
</evidence>
<evidence type="ECO:0000313" key="4">
    <source>
        <dbReference type="EMBL" id="GAA2513202.1"/>
    </source>
</evidence>
<feature type="domain" description="Response regulatory" evidence="3">
    <location>
        <begin position="3"/>
        <end position="112"/>
    </location>
</feature>